<name>A0A1E3HVB7_9TREE</name>
<evidence type="ECO:0000256" key="1">
    <source>
        <dbReference type="SAM" id="MobiDB-lite"/>
    </source>
</evidence>
<gene>
    <name evidence="3" type="ORF">L203_102701</name>
</gene>
<protein>
    <submittedName>
        <fullName evidence="3">Uncharacterized protein</fullName>
    </submittedName>
</protein>
<dbReference type="EMBL" id="CP143786">
    <property type="protein sequence ID" value="WVN87518.1"/>
    <property type="molecule type" value="Genomic_DNA"/>
</dbReference>
<keyword evidence="2" id="KW-0732">Signal</keyword>
<feature type="signal peptide" evidence="2">
    <location>
        <begin position="1"/>
        <end position="18"/>
    </location>
</feature>
<keyword evidence="4" id="KW-1185">Reference proteome</keyword>
<reference evidence="3" key="1">
    <citation type="submission" date="2016-06" db="EMBL/GenBank/DDBJ databases">
        <authorList>
            <person name="Cuomo C."/>
            <person name="Litvintseva A."/>
            <person name="Heitman J."/>
            <person name="Chen Y."/>
            <person name="Sun S."/>
            <person name="Springer D."/>
            <person name="Dromer F."/>
            <person name="Young S."/>
            <person name="Zeng Q."/>
            <person name="Chapman S."/>
            <person name="Gujja S."/>
            <person name="Saif S."/>
            <person name="Birren B."/>
        </authorList>
    </citation>
    <scope>NUCLEOTIDE SEQUENCE</scope>
    <source>
        <strain evidence="3">CBS 7841</strain>
    </source>
</reference>
<evidence type="ECO:0000256" key="2">
    <source>
        <dbReference type="SAM" id="SignalP"/>
    </source>
</evidence>
<dbReference type="AlphaFoldDB" id="A0A1E3HVB7"/>
<reference evidence="3" key="2">
    <citation type="journal article" date="2022" name="Elife">
        <title>Obligate sexual reproduction of a homothallic fungus closely related to the Cryptococcus pathogenic species complex.</title>
        <authorList>
            <person name="Passer A.R."/>
            <person name="Clancey S.A."/>
            <person name="Shea T."/>
            <person name="David-Palma M."/>
            <person name="Averette A.F."/>
            <person name="Boekhout T."/>
            <person name="Porcel B.M."/>
            <person name="Nowrousian M."/>
            <person name="Cuomo C.A."/>
            <person name="Sun S."/>
            <person name="Heitman J."/>
            <person name="Coelho M.A."/>
        </authorList>
    </citation>
    <scope>NUCLEOTIDE SEQUENCE</scope>
    <source>
        <strain evidence="3">CBS 7841</strain>
    </source>
</reference>
<sequence>MRFCYLLAPFLLAGPALAGVFGRGNPSSVPPPKPTSSSSGNSGSQGTSSEVAFLQTLQAAQVASMSCLITLVNLTTTPLGTCLGLASLADLIANPSQNASYSTQLNGYLGTVCGQTCSEAALNDGKAQLTSKCDMGNGLVGALGAIIENYSSSYRTLACQVHYNGTSDLCLPATLNTSTTANSNVFLNALLRGSNTDLESYRNSVFTQAKCTGCMYEMFKAAQYTIPGIRGKPLTEAFGNHLKYDCPSSSDNPYAGSSTGGGGSGSGSVINWADVNDQQIPDALQVSQNTRNPNGAMRTIKGTTEGSWGMEIVIATALLVWTGTQVVL</sequence>
<dbReference type="RefSeq" id="XP_066068218.1">
    <property type="nucleotide sequence ID" value="XM_066212121.1"/>
</dbReference>
<organism evidence="3 4">
    <name type="scientific">Cryptococcus depauperatus CBS 7841</name>
    <dbReference type="NCBI Taxonomy" id="1295531"/>
    <lineage>
        <taxon>Eukaryota</taxon>
        <taxon>Fungi</taxon>
        <taxon>Dikarya</taxon>
        <taxon>Basidiomycota</taxon>
        <taxon>Agaricomycotina</taxon>
        <taxon>Tremellomycetes</taxon>
        <taxon>Tremellales</taxon>
        <taxon>Cryptococcaceae</taxon>
        <taxon>Cryptococcus</taxon>
    </lineage>
</organism>
<dbReference type="Proteomes" id="UP000094043">
    <property type="component" value="Chromosome 3"/>
</dbReference>
<dbReference type="KEGG" id="cdep:91086912"/>
<dbReference type="OrthoDB" id="2592905at2759"/>
<accession>A0A1E3HVB7</accession>
<evidence type="ECO:0000313" key="3">
    <source>
        <dbReference type="EMBL" id="WVN87518.1"/>
    </source>
</evidence>
<feature type="chain" id="PRO_5044292325" evidence="2">
    <location>
        <begin position="19"/>
        <end position="328"/>
    </location>
</feature>
<feature type="compositionally biased region" description="Low complexity" evidence="1">
    <location>
        <begin position="35"/>
        <end position="47"/>
    </location>
</feature>
<dbReference type="GeneID" id="91086912"/>
<evidence type="ECO:0000313" key="4">
    <source>
        <dbReference type="Proteomes" id="UP000094043"/>
    </source>
</evidence>
<dbReference type="VEuPathDB" id="FungiDB:L203_05923"/>
<proteinExistence type="predicted"/>
<reference evidence="3" key="3">
    <citation type="submission" date="2024-01" db="EMBL/GenBank/DDBJ databases">
        <authorList>
            <person name="Coelho M.A."/>
            <person name="David-Palma M."/>
            <person name="Shea T."/>
            <person name="Sun S."/>
            <person name="Cuomo C.A."/>
            <person name="Heitman J."/>
        </authorList>
    </citation>
    <scope>NUCLEOTIDE SEQUENCE</scope>
    <source>
        <strain evidence="3">CBS 7841</strain>
    </source>
</reference>
<feature type="region of interest" description="Disordered" evidence="1">
    <location>
        <begin position="25"/>
        <end position="47"/>
    </location>
</feature>